<dbReference type="InterPro" id="IPR032675">
    <property type="entry name" value="LRR_dom_sf"/>
</dbReference>
<dbReference type="EMBL" id="JAACJM010000025">
    <property type="protein sequence ID" value="KAF5365963.1"/>
    <property type="molecule type" value="Genomic_DNA"/>
</dbReference>
<organism evidence="1 2">
    <name type="scientific">Tetrapyrgos nigripes</name>
    <dbReference type="NCBI Taxonomy" id="182062"/>
    <lineage>
        <taxon>Eukaryota</taxon>
        <taxon>Fungi</taxon>
        <taxon>Dikarya</taxon>
        <taxon>Basidiomycota</taxon>
        <taxon>Agaricomycotina</taxon>
        <taxon>Agaricomycetes</taxon>
        <taxon>Agaricomycetidae</taxon>
        <taxon>Agaricales</taxon>
        <taxon>Marasmiineae</taxon>
        <taxon>Marasmiaceae</taxon>
        <taxon>Tetrapyrgos</taxon>
    </lineage>
</organism>
<proteinExistence type="predicted"/>
<reference evidence="1 2" key="1">
    <citation type="journal article" date="2020" name="ISME J.">
        <title>Uncovering the hidden diversity of litter-decomposition mechanisms in mushroom-forming fungi.</title>
        <authorList>
            <person name="Floudas D."/>
            <person name="Bentzer J."/>
            <person name="Ahren D."/>
            <person name="Johansson T."/>
            <person name="Persson P."/>
            <person name="Tunlid A."/>
        </authorList>
    </citation>
    <scope>NUCLEOTIDE SEQUENCE [LARGE SCALE GENOMIC DNA]</scope>
    <source>
        <strain evidence="1 2">CBS 291.85</strain>
    </source>
</reference>
<evidence type="ECO:0000313" key="1">
    <source>
        <dbReference type="EMBL" id="KAF5365963.1"/>
    </source>
</evidence>
<dbReference type="Gene3D" id="3.80.10.10">
    <property type="entry name" value="Ribonuclease Inhibitor"/>
    <property type="match status" value="1"/>
</dbReference>
<dbReference type="Proteomes" id="UP000559256">
    <property type="component" value="Unassembled WGS sequence"/>
</dbReference>
<evidence type="ECO:0008006" key="3">
    <source>
        <dbReference type="Google" id="ProtNLM"/>
    </source>
</evidence>
<dbReference type="OrthoDB" id="2631350at2759"/>
<keyword evidence="2" id="KW-1185">Reference proteome</keyword>
<comment type="caution">
    <text evidence="1">The sequence shown here is derived from an EMBL/GenBank/DDBJ whole genome shotgun (WGS) entry which is preliminary data.</text>
</comment>
<protein>
    <recommendedName>
        <fullName evidence="3">F-box domain-containing protein</fullName>
    </recommendedName>
</protein>
<sequence length="549" mass="61635">MMRSLSKMPSSTALPTELIEEIVSYMVDVQNDSWFQIEVLTVASKRDLLSCALSCTAFFGPAMRTLWSTAELTRLLQLLPGLDWQLLPGLVVGSSCVLTDELTEVSLKRFDIYTSMVKTLVHHGDWRDYTSVCSSLALIRPRPLLSLKHVYFHTYRLTFSWSGEMMLMVSPVLKSAFFSFCSPSIMAYISIIKDEATMSDSLTISLTIPHARYANFDLACISQLQNLRFLHLFLDLSTVETGASAVSHPRHLKELRLDYDKALNTPKDVFTVLRIYRNSGVESFSLQGALQGVDIQRILNAMSSQWSRTLTTLSLNISINQWPIGKETFLDIIRPLRSLHKLQVFMGKFTLGPTGPTDWISAPPVIYITHPLIPDICNAWHNLVDLEIRTDGFENILAVASLAEHCPKLKRLSIPFDILAVPSIDDVQHRNTFPLESSHKLESITLMVKEGTDLEGTDFVSLVARGSVISRLAYLLDLTFPYLKEVSIRTTSAFRLPPNALPLAAPLATAHRPPPRPVPARAGWKNSRNVIMDVIRARQEARRLKGTQL</sequence>
<accession>A0A8H5LQP0</accession>
<name>A0A8H5LQP0_9AGAR</name>
<dbReference type="AlphaFoldDB" id="A0A8H5LQP0"/>
<evidence type="ECO:0000313" key="2">
    <source>
        <dbReference type="Proteomes" id="UP000559256"/>
    </source>
</evidence>
<dbReference type="SUPFAM" id="SSF52047">
    <property type="entry name" value="RNI-like"/>
    <property type="match status" value="1"/>
</dbReference>
<gene>
    <name evidence="1" type="ORF">D9758_006636</name>
</gene>